<dbReference type="Pfam" id="PF12796">
    <property type="entry name" value="Ank_2"/>
    <property type="match status" value="9"/>
</dbReference>
<dbReference type="SMART" id="SM00248">
    <property type="entry name" value="ANK"/>
    <property type="match status" value="24"/>
</dbReference>
<evidence type="ECO:0000313" key="4">
    <source>
        <dbReference type="EMBL" id="QSZ30957.1"/>
    </source>
</evidence>
<feature type="repeat" description="ANK" evidence="3">
    <location>
        <begin position="690"/>
        <end position="722"/>
    </location>
</feature>
<keyword evidence="2 3" id="KW-0040">ANK repeat</keyword>
<feature type="repeat" description="ANK" evidence="3">
    <location>
        <begin position="586"/>
        <end position="618"/>
    </location>
</feature>
<dbReference type="PROSITE" id="PS50088">
    <property type="entry name" value="ANK_REPEAT"/>
    <property type="match status" value="12"/>
</dbReference>
<sequence length="1398" mass="155003">MVPVTVSAQLWLCWDYNLYNREYNSDKSTSLKIIITSATLLKDTGSLISIDLVDEKTLHRGKDYFKDIIETESSKLQRKWPKFPTVDNEVKDMLGEFEVKFLDGSITVATANFALTCLGALPIPSTRFSMMKAWKSPPRKSDDIYHWFIDQIPPQYAQLSRALLSWMALAFRPLKLDELALPLTLKVDGSSDSKDEFRLQDQVPQDLKSDLKCIFGYLVRIEHGEVHFVQKSFRNFILNAAPCREDCILSWSKHMDHNLVAQKCLNYLSLFKKGQRDRADFLEYATNFWPAHYTKAIPSDQLKSALVSFLESGIEIWSESYFKGHTKADWLPSSNPLVVAVGAGSDDLVQMMLNRSHFNKSELQMGLEVAIQRGNEPLVRQLYGLKAESPQVLHIAARYGQENVVETLLDHGAGVMAVDARGMIPLHSACIAGNIPMVETLLKHGSNKEAKVQEPNGTSSVTRGSTPLHLASKFGHDEVVVRLLRSDNESETGVDPMPVDANGSTPLHLACEWQQQKVVNSLAYSDAISQKTGKPPLSELFRRQDIRERTVLHLAAEYGNETIIKKLYSDSGKEEFESMSRMQDEDKHVPLHCASKNGHKAVVEVLLETDATQIQAEDSSNSIPIHLAVSNGHTDAVKPLCQKHRLCDATLDVWNYNIWCPLHLACENGYTEIVRLLFENNAGPNVAGKDGNIPLHLAVKGRFLGTTKELLQNGANFLLANDYGTTPLHLAVKSGNLRLVRQLLKKSKELSISDTNKYLNAREKSGQSSIMLAVQGGHLNVLQELCKAGANLDEVDDGKRNLVHVSAETKHIIILNYLLEERKIYIHSTDNNKKTPLHFGARAGNLNIITELLDRGGNPKALDEQGLFPCEVASNDEVAEKLIRKSCNDLEDDERGRLLKHFAEREYGKAIGHVFDPIAQIDVRDDEGRTPLSHAAASGNFEVVSKLLEQQIVDPNSIDSVGRTPISYAAENGNPQVIKLIAEKLSPLSKVDQRDENQLSPLWYAVTAKKHLAVNQLLELNADPNIKDSSGYTPLHIAAIFGSTEICKALLSSNKVLECNVPSNDNATPINCQQKHLDPNVSGPSGWFPLHAAFDNGEILNSLLKAGARVDAKTDAGETTLSLTADSMSFLSQVKTLLAYNADPLAPNNAKHTPLHIAAKNSHGDDLEILELLLARVSGVIDVTDEYGQTPLMEAVLSGSYEAVKKLVEKRGALKHPLVCNNDGRTPFHLAAQVANEGIDAKDKKGQTPLMEAVLSRNNKAVKILVGRDDVDISQVDEDGHTSLWLAIENFDSEIMEMILDKTDATKLQESSGNLLARAAEKESIQALKLLWPRILQSGSHDAQVFEIAAAQEDIDLIEMILEDGRAQTGRMRAWMDSQRYQHGISVKTQSGNRRRCE</sequence>
<dbReference type="EMBL" id="CP063406">
    <property type="protein sequence ID" value="QSZ30957.1"/>
    <property type="molecule type" value="Genomic_DNA"/>
</dbReference>
<dbReference type="PRINTS" id="PR01415">
    <property type="entry name" value="ANKYRIN"/>
</dbReference>
<dbReference type="PANTHER" id="PTHR24123">
    <property type="entry name" value="ANKYRIN REPEAT-CONTAINING"/>
    <property type="match status" value="1"/>
</dbReference>
<dbReference type="InterPro" id="IPR051165">
    <property type="entry name" value="Multifunctional_ANK_Repeat"/>
</dbReference>
<dbReference type="InterPro" id="IPR002110">
    <property type="entry name" value="Ankyrin_rpt"/>
</dbReference>
<gene>
    <name evidence="4" type="ORF">DSL72_000516</name>
</gene>
<feature type="repeat" description="ANK" evidence="3">
    <location>
        <begin position="961"/>
        <end position="993"/>
    </location>
</feature>
<name>A0A8A3PAC4_9HELO</name>
<feature type="repeat" description="ANK" evidence="3">
    <location>
        <begin position="765"/>
        <end position="797"/>
    </location>
</feature>
<proteinExistence type="predicted"/>
<reference evidence="4" key="1">
    <citation type="submission" date="2020-10" db="EMBL/GenBank/DDBJ databases">
        <title>Genome Sequence of Monilinia vaccinii-corymbosi Sheds Light on Mummy Berry Disease Infection of Blueberry and Mating Type.</title>
        <authorList>
            <person name="Yow A.G."/>
            <person name="Zhang Y."/>
            <person name="Bansal K."/>
            <person name="Eacker S.M."/>
            <person name="Sullivan S."/>
            <person name="Liachko I."/>
            <person name="Cubeta M.A."/>
            <person name="Rollins J.A."/>
            <person name="Ashrafi H."/>
        </authorList>
    </citation>
    <scope>NUCLEOTIDE SEQUENCE</scope>
    <source>
        <strain evidence="4">RL-1</strain>
    </source>
</reference>
<feature type="repeat" description="ANK" evidence="3">
    <location>
        <begin position="421"/>
        <end position="453"/>
    </location>
</feature>
<dbReference type="PANTHER" id="PTHR24123:SF33">
    <property type="entry name" value="PROTEIN HOS4"/>
    <property type="match status" value="1"/>
</dbReference>
<dbReference type="InterPro" id="IPR036770">
    <property type="entry name" value="Ankyrin_rpt-contain_sf"/>
</dbReference>
<feature type="repeat" description="ANK" evidence="3">
    <location>
        <begin position="1030"/>
        <end position="1054"/>
    </location>
</feature>
<evidence type="ECO:0000313" key="5">
    <source>
        <dbReference type="Proteomes" id="UP000672032"/>
    </source>
</evidence>
<feature type="repeat" description="ANK" evidence="3">
    <location>
        <begin position="661"/>
        <end position="689"/>
    </location>
</feature>
<dbReference type="PROSITE" id="PS50297">
    <property type="entry name" value="ANK_REP_REGION"/>
    <property type="match status" value="11"/>
</dbReference>
<feature type="repeat" description="ANK" evidence="3">
    <location>
        <begin position="832"/>
        <end position="864"/>
    </location>
</feature>
<feature type="repeat" description="ANK" evidence="3">
    <location>
        <begin position="927"/>
        <end position="960"/>
    </location>
</feature>
<organism evidence="4 5">
    <name type="scientific">Monilinia vaccinii-corymbosi</name>
    <dbReference type="NCBI Taxonomy" id="61207"/>
    <lineage>
        <taxon>Eukaryota</taxon>
        <taxon>Fungi</taxon>
        <taxon>Dikarya</taxon>
        <taxon>Ascomycota</taxon>
        <taxon>Pezizomycotina</taxon>
        <taxon>Leotiomycetes</taxon>
        <taxon>Helotiales</taxon>
        <taxon>Sclerotiniaceae</taxon>
        <taxon>Monilinia</taxon>
    </lineage>
</organism>
<dbReference type="Proteomes" id="UP000672032">
    <property type="component" value="Chromosome 2"/>
</dbReference>
<accession>A0A8A3PAC4</accession>
<protein>
    <submittedName>
        <fullName evidence="4">Uncharacterized protein</fullName>
    </submittedName>
</protein>
<feature type="repeat" description="ANK" evidence="3">
    <location>
        <begin position="388"/>
        <end position="420"/>
    </location>
</feature>
<feature type="repeat" description="ANK" evidence="3">
    <location>
        <begin position="723"/>
        <end position="755"/>
    </location>
</feature>
<dbReference type="SUPFAM" id="SSF48403">
    <property type="entry name" value="Ankyrin repeat"/>
    <property type="match status" value="4"/>
</dbReference>
<feature type="repeat" description="ANK" evidence="3">
    <location>
        <begin position="463"/>
        <end position="484"/>
    </location>
</feature>
<evidence type="ECO:0000256" key="3">
    <source>
        <dbReference type="PROSITE-ProRule" id="PRU00023"/>
    </source>
</evidence>
<evidence type="ECO:0000256" key="1">
    <source>
        <dbReference type="ARBA" id="ARBA00022737"/>
    </source>
</evidence>
<keyword evidence="1" id="KW-0677">Repeat</keyword>
<dbReference type="Gene3D" id="1.25.40.20">
    <property type="entry name" value="Ankyrin repeat-containing domain"/>
    <property type="match status" value="6"/>
</dbReference>
<keyword evidence="5" id="KW-1185">Reference proteome</keyword>
<evidence type="ECO:0000256" key="2">
    <source>
        <dbReference type="ARBA" id="ARBA00023043"/>
    </source>
</evidence>
<dbReference type="OrthoDB" id="3547117at2759"/>